<evidence type="ECO:0000313" key="2">
    <source>
        <dbReference type="EMBL" id="KAK6179718.1"/>
    </source>
</evidence>
<keyword evidence="3" id="KW-1185">Reference proteome</keyword>
<protein>
    <submittedName>
        <fullName evidence="2">Uncharacterized protein</fullName>
    </submittedName>
</protein>
<gene>
    <name evidence="2" type="ORF">SNE40_012019</name>
</gene>
<dbReference type="Proteomes" id="UP001347796">
    <property type="component" value="Unassembled WGS sequence"/>
</dbReference>
<feature type="compositionally biased region" description="Polar residues" evidence="1">
    <location>
        <begin position="109"/>
        <end position="123"/>
    </location>
</feature>
<accession>A0AAN8JQP4</accession>
<evidence type="ECO:0000256" key="1">
    <source>
        <dbReference type="SAM" id="MobiDB-lite"/>
    </source>
</evidence>
<dbReference type="EMBL" id="JAZGQO010000008">
    <property type="protein sequence ID" value="KAK6179718.1"/>
    <property type="molecule type" value="Genomic_DNA"/>
</dbReference>
<dbReference type="AlphaFoldDB" id="A0AAN8JQP4"/>
<reference evidence="2 3" key="1">
    <citation type="submission" date="2024-01" db="EMBL/GenBank/DDBJ databases">
        <title>The genome of the rayed Mediterranean limpet Patella caerulea (Linnaeus, 1758).</title>
        <authorList>
            <person name="Anh-Thu Weber A."/>
            <person name="Halstead-Nussloch G."/>
        </authorList>
    </citation>
    <scope>NUCLEOTIDE SEQUENCE [LARGE SCALE GENOMIC DNA]</scope>
    <source>
        <strain evidence="2">AATW-2023a</strain>
        <tissue evidence="2">Whole specimen</tissue>
    </source>
</reference>
<name>A0AAN8JQP4_PATCE</name>
<organism evidence="2 3">
    <name type="scientific">Patella caerulea</name>
    <name type="common">Rayed Mediterranean limpet</name>
    <dbReference type="NCBI Taxonomy" id="87958"/>
    <lineage>
        <taxon>Eukaryota</taxon>
        <taxon>Metazoa</taxon>
        <taxon>Spiralia</taxon>
        <taxon>Lophotrochozoa</taxon>
        <taxon>Mollusca</taxon>
        <taxon>Gastropoda</taxon>
        <taxon>Patellogastropoda</taxon>
        <taxon>Patelloidea</taxon>
        <taxon>Patellidae</taxon>
        <taxon>Patella</taxon>
    </lineage>
</organism>
<sequence length="129" mass="14338">MELYIDAIETYSGAFNIGQVHIKPKIGYASKFNHNATKMPDDIQLYAFVKGTVVSVVLESVRFSTHNTAYTEMGRVNGTGLENSELLGRRYPCSQSFPIEAQAKKQSHNPETAPSQPGTATIKRQQHHN</sequence>
<evidence type="ECO:0000313" key="3">
    <source>
        <dbReference type="Proteomes" id="UP001347796"/>
    </source>
</evidence>
<comment type="caution">
    <text evidence="2">The sequence shown here is derived from an EMBL/GenBank/DDBJ whole genome shotgun (WGS) entry which is preliminary data.</text>
</comment>
<proteinExistence type="predicted"/>
<feature type="region of interest" description="Disordered" evidence="1">
    <location>
        <begin position="100"/>
        <end position="129"/>
    </location>
</feature>